<dbReference type="PROSITE" id="PS51934">
    <property type="entry name" value="LRAT"/>
    <property type="match status" value="1"/>
</dbReference>
<dbReference type="PANTHER" id="PTHR46137:SF11">
    <property type="entry name" value="LRAT DOMAIN-CONTAINING PROTEIN"/>
    <property type="match status" value="1"/>
</dbReference>
<evidence type="ECO:0000313" key="2">
    <source>
        <dbReference type="EMBL" id="WVZ93876.1"/>
    </source>
</evidence>
<proteinExistence type="predicted"/>
<evidence type="ECO:0000259" key="1">
    <source>
        <dbReference type="PROSITE" id="PS51934"/>
    </source>
</evidence>
<evidence type="ECO:0000313" key="3">
    <source>
        <dbReference type="Proteomes" id="UP001341281"/>
    </source>
</evidence>
<sequence>MDRGVTVTSSTIQRCQLRPGDHIYSWRRRRGYAHHGIYESDQKVIQYCSALDDTPLIGSSSFRTRPCPECAEAEREGGVVISCLDCFLEGGAICLFAYSVPRWFYTASNIGPQLTCHVAPEDPPEEVLRRANNLWFFGASNGFGKYDYNALTNNCVDFAFYCKTECRLGTYVVAHAAVKNVTKSLSPLWRGFFGGFSTGFS</sequence>
<feature type="domain" description="LRAT" evidence="1">
    <location>
        <begin position="24"/>
        <end position="171"/>
    </location>
</feature>
<reference evidence="2 3" key="1">
    <citation type="submission" date="2024-02" db="EMBL/GenBank/DDBJ databases">
        <title>High-quality chromosome-scale genome assembly of Pensacola bahiagrass (Paspalum notatum Flugge var. saurae).</title>
        <authorList>
            <person name="Vega J.M."/>
            <person name="Podio M."/>
            <person name="Orjuela J."/>
            <person name="Siena L.A."/>
            <person name="Pessino S.C."/>
            <person name="Combes M.C."/>
            <person name="Mariac C."/>
            <person name="Albertini E."/>
            <person name="Pupilli F."/>
            <person name="Ortiz J.P.A."/>
            <person name="Leblanc O."/>
        </authorList>
    </citation>
    <scope>NUCLEOTIDE SEQUENCE [LARGE SCALE GENOMIC DNA]</scope>
    <source>
        <strain evidence="2">R1</strain>
        <tissue evidence="2">Leaf</tissue>
    </source>
</reference>
<organism evidence="2 3">
    <name type="scientific">Paspalum notatum var. saurae</name>
    <dbReference type="NCBI Taxonomy" id="547442"/>
    <lineage>
        <taxon>Eukaryota</taxon>
        <taxon>Viridiplantae</taxon>
        <taxon>Streptophyta</taxon>
        <taxon>Embryophyta</taxon>
        <taxon>Tracheophyta</taxon>
        <taxon>Spermatophyta</taxon>
        <taxon>Magnoliopsida</taxon>
        <taxon>Liliopsida</taxon>
        <taxon>Poales</taxon>
        <taxon>Poaceae</taxon>
        <taxon>PACMAD clade</taxon>
        <taxon>Panicoideae</taxon>
        <taxon>Andropogonodae</taxon>
        <taxon>Paspaleae</taxon>
        <taxon>Paspalinae</taxon>
        <taxon>Paspalum</taxon>
    </lineage>
</organism>
<dbReference type="Gene3D" id="3.90.1720.10">
    <property type="entry name" value="endopeptidase domain like (from Nostoc punctiforme)"/>
    <property type="match status" value="1"/>
</dbReference>
<dbReference type="Pfam" id="PF04970">
    <property type="entry name" value="LRAT"/>
    <property type="match status" value="1"/>
</dbReference>
<protein>
    <recommendedName>
        <fullName evidence="1">LRAT domain-containing protein</fullName>
    </recommendedName>
</protein>
<dbReference type="PANTHER" id="PTHR46137">
    <property type="entry name" value="OS05G0310600 PROTEIN"/>
    <property type="match status" value="1"/>
</dbReference>
<name>A0AAQ3XBR7_PASNO</name>
<dbReference type="EMBL" id="CP144753">
    <property type="protein sequence ID" value="WVZ93876.1"/>
    <property type="molecule type" value="Genomic_DNA"/>
</dbReference>
<keyword evidence="3" id="KW-1185">Reference proteome</keyword>
<dbReference type="InterPro" id="IPR007053">
    <property type="entry name" value="LRAT_dom"/>
</dbReference>
<dbReference type="AlphaFoldDB" id="A0AAQ3XBR7"/>
<dbReference type="Proteomes" id="UP001341281">
    <property type="component" value="Chromosome 09"/>
</dbReference>
<accession>A0AAQ3XBR7</accession>
<gene>
    <name evidence="2" type="ORF">U9M48_039829</name>
</gene>